<name>A0A7N2RDB1_QUELO</name>
<evidence type="ECO:0000256" key="1">
    <source>
        <dbReference type="SAM" id="MobiDB-lite"/>
    </source>
</evidence>
<evidence type="ECO:0000313" key="3">
    <source>
        <dbReference type="Proteomes" id="UP000594261"/>
    </source>
</evidence>
<organism evidence="2 3">
    <name type="scientific">Quercus lobata</name>
    <name type="common">Valley oak</name>
    <dbReference type="NCBI Taxonomy" id="97700"/>
    <lineage>
        <taxon>Eukaryota</taxon>
        <taxon>Viridiplantae</taxon>
        <taxon>Streptophyta</taxon>
        <taxon>Embryophyta</taxon>
        <taxon>Tracheophyta</taxon>
        <taxon>Spermatophyta</taxon>
        <taxon>Magnoliopsida</taxon>
        <taxon>eudicotyledons</taxon>
        <taxon>Gunneridae</taxon>
        <taxon>Pentapetalae</taxon>
        <taxon>rosids</taxon>
        <taxon>fabids</taxon>
        <taxon>Fagales</taxon>
        <taxon>Fagaceae</taxon>
        <taxon>Quercus</taxon>
    </lineage>
</organism>
<reference evidence="2 3" key="1">
    <citation type="journal article" date="2016" name="G3 (Bethesda)">
        <title>First Draft Assembly and Annotation of the Genome of a California Endemic Oak Quercus lobata Nee (Fagaceae).</title>
        <authorList>
            <person name="Sork V.L."/>
            <person name="Fitz-Gibbon S.T."/>
            <person name="Puiu D."/>
            <person name="Crepeau M."/>
            <person name="Gugger P.F."/>
            <person name="Sherman R."/>
            <person name="Stevens K."/>
            <person name="Langley C.H."/>
            <person name="Pellegrini M."/>
            <person name="Salzberg S.L."/>
        </authorList>
    </citation>
    <scope>NUCLEOTIDE SEQUENCE [LARGE SCALE GENOMIC DNA]</scope>
    <source>
        <strain evidence="2 3">cv. SW786</strain>
    </source>
</reference>
<keyword evidence="3" id="KW-1185">Reference proteome</keyword>
<evidence type="ECO:0000313" key="2">
    <source>
        <dbReference type="EnsemblPlants" id="QL11p027546:mrna:CDS:1"/>
    </source>
</evidence>
<protein>
    <submittedName>
        <fullName evidence="2">Uncharacterized protein</fullName>
    </submittedName>
</protein>
<dbReference type="Proteomes" id="UP000594261">
    <property type="component" value="Chromosome 11"/>
</dbReference>
<sequence>MVKSSDFCESFEKLKSECVEESLKKGEDATQLTKRVLKDFILFSSTKRRPLPQKDFNNGSKSECFTFTTENTPKKPRTQLSPKPDTNANGETPVILSKSETHGDFNNGSKSECLATENNPKKPRTQRLASPKPDTNTNGETPVILSKSETLVKGKMPMTKPVKKLRFIFGGKELKKYGQLKYIYHAFLQLGVNLLGE</sequence>
<dbReference type="EMBL" id="LRBV02000011">
    <property type="status" value="NOT_ANNOTATED_CDS"/>
    <property type="molecule type" value="Genomic_DNA"/>
</dbReference>
<reference evidence="2" key="2">
    <citation type="submission" date="2021-01" db="UniProtKB">
        <authorList>
            <consortium name="EnsemblPlants"/>
        </authorList>
    </citation>
    <scope>IDENTIFICATION</scope>
</reference>
<dbReference type="Gramene" id="QL11p027546:mrna">
    <property type="protein sequence ID" value="QL11p027546:mrna:CDS:1"/>
    <property type="gene ID" value="QL11p027546"/>
</dbReference>
<feature type="region of interest" description="Disordered" evidence="1">
    <location>
        <begin position="47"/>
        <end position="141"/>
    </location>
</feature>
<dbReference type="AlphaFoldDB" id="A0A7N2RDB1"/>
<dbReference type="EnsemblPlants" id="QL11p027546:mrna">
    <property type="protein sequence ID" value="QL11p027546:mrna:CDS:1"/>
    <property type="gene ID" value="QL11p027546"/>
</dbReference>
<feature type="compositionally biased region" description="Polar residues" evidence="1">
    <location>
        <begin position="55"/>
        <end position="71"/>
    </location>
</feature>
<proteinExistence type="predicted"/>
<feature type="compositionally biased region" description="Polar residues" evidence="1">
    <location>
        <begin position="78"/>
        <end position="90"/>
    </location>
</feature>
<accession>A0A7N2RDB1</accession>
<dbReference type="InParanoid" id="A0A7N2RDB1"/>